<feature type="region of interest" description="Disordered" evidence="1">
    <location>
        <begin position="1"/>
        <end position="24"/>
    </location>
</feature>
<dbReference type="RefSeq" id="XP_016583686.1">
    <property type="nucleotide sequence ID" value="XM_016731948.1"/>
</dbReference>
<dbReference type="EMBL" id="AXCR01000012">
    <property type="protein sequence ID" value="KJR81010.1"/>
    <property type="molecule type" value="Genomic_DNA"/>
</dbReference>
<reference evidence="2 3" key="1">
    <citation type="journal article" date="2014" name="BMC Genomics">
        <title>Comparative genomics of the major fungal agents of human and animal Sporotrichosis: Sporothrix schenckii and Sporothrix brasiliensis.</title>
        <authorList>
            <person name="Teixeira M.M."/>
            <person name="de Almeida L.G."/>
            <person name="Kubitschek-Barreira P."/>
            <person name="Alves F.L."/>
            <person name="Kioshima E.S."/>
            <person name="Abadio A.K."/>
            <person name="Fernandes L."/>
            <person name="Derengowski L.S."/>
            <person name="Ferreira K.S."/>
            <person name="Souza R.C."/>
            <person name="Ruiz J.C."/>
            <person name="de Andrade N.C."/>
            <person name="Paes H.C."/>
            <person name="Nicola A.M."/>
            <person name="Albuquerque P."/>
            <person name="Gerber A.L."/>
            <person name="Martins V.P."/>
            <person name="Peconick L.D."/>
            <person name="Neto A.V."/>
            <person name="Chaucanez C.B."/>
            <person name="Silva P.A."/>
            <person name="Cunha O.L."/>
            <person name="de Oliveira F.F."/>
            <person name="dos Santos T.C."/>
            <person name="Barros A.L."/>
            <person name="Soares M.A."/>
            <person name="de Oliveira L.M."/>
            <person name="Marini M.M."/>
            <person name="Villalobos-Duno H."/>
            <person name="Cunha M.M."/>
            <person name="de Hoog S."/>
            <person name="da Silveira J.F."/>
            <person name="Henrissat B."/>
            <person name="Nino-Vega G.A."/>
            <person name="Cisalpino P.S."/>
            <person name="Mora-Montes H.M."/>
            <person name="Almeida S.R."/>
            <person name="Stajich J.E."/>
            <person name="Lopes-Bezerra L.M."/>
            <person name="Vasconcelos A.T."/>
            <person name="Felipe M.S."/>
        </authorList>
    </citation>
    <scope>NUCLEOTIDE SEQUENCE [LARGE SCALE GENOMIC DNA]</scope>
    <source>
        <strain evidence="2 3">1099-18</strain>
    </source>
</reference>
<comment type="caution">
    <text evidence="2">The sequence shown here is derived from an EMBL/GenBank/DDBJ whole genome shotgun (WGS) entry which is preliminary data.</text>
</comment>
<feature type="compositionally biased region" description="Basic and acidic residues" evidence="1">
    <location>
        <begin position="90"/>
        <end position="104"/>
    </location>
</feature>
<reference evidence="2 3" key="2">
    <citation type="journal article" date="2015" name="Eukaryot. Cell">
        <title>Asexual propagation of a virulent clone complex in a human and feline outbreak of sporotrichosis.</title>
        <authorList>
            <person name="Teixeira Mde M."/>
            <person name="Rodrigues A.M."/>
            <person name="Tsui C.K."/>
            <person name="de Almeida L.G."/>
            <person name="Van Diepeningen A.D."/>
            <person name="van den Ende B.G."/>
            <person name="Fernandes G.F."/>
            <person name="Kano R."/>
            <person name="Hamelin R.C."/>
            <person name="Lopes-Bezerra L.M."/>
            <person name="Vasconcelos A.T."/>
            <person name="de Hoog S."/>
            <person name="de Camargo Z.P."/>
            <person name="Felipe M.S."/>
        </authorList>
    </citation>
    <scope>NUCLEOTIDE SEQUENCE [LARGE SCALE GENOMIC DNA]</scope>
    <source>
        <strain evidence="2 3">1099-18</strain>
    </source>
</reference>
<evidence type="ECO:0000313" key="2">
    <source>
        <dbReference type="EMBL" id="KJR81010.1"/>
    </source>
</evidence>
<feature type="region of interest" description="Disordered" evidence="1">
    <location>
        <begin position="389"/>
        <end position="452"/>
    </location>
</feature>
<feature type="region of interest" description="Disordered" evidence="1">
    <location>
        <begin position="166"/>
        <end position="195"/>
    </location>
</feature>
<proteinExistence type="predicted"/>
<name>A0A0F2LWZ4_SPOSC</name>
<evidence type="ECO:0000256" key="1">
    <source>
        <dbReference type="SAM" id="MobiDB-lite"/>
    </source>
</evidence>
<dbReference type="VEuPathDB" id="FungiDB:SPSK_05198"/>
<feature type="compositionally biased region" description="Polar residues" evidence="1">
    <location>
        <begin position="425"/>
        <end position="443"/>
    </location>
</feature>
<feature type="compositionally biased region" description="Polar residues" evidence="1">
    <location>
        <begin position="1"/>
        <end position="13"/>
    </location>
</feature>
<dbReference type="KEGG" id="ssck:SPSK_05198"/>
<feature type="compositionally biased region" description="Polar residues" evidence="1">
    <location>
        <begin position="390"/>
        <end position="403"/>
    </location>
</feature>
<accession>A0A0F2LWZ4</accession>
<feature type="region of interest" description="Disordered" evidence="1">
    <location>
        <begin position="88"/>
        <end position="107"/>
    </location>
</feature>
<gene>
    <name evidence="2" type="ORF">SPSK_05198</name>
</gene>
<organism evidence="2 3">
    <name type="scientific">Sporothrix schenckii 1099-18</name>
    <dbReference type="NCBI Taxonomy" id="1397361"/>
    <lineage>
        <taxon>Eukaryota</taxon>
        <taxon>Fungi</taxon>
        <taxon>Dikarya</taxon>
        <taxon>Ascomycota</taxon>
        <taxon>Pezizomycotina</taxon>
        <taxon>Sordariomycetes</taxon>
        <taxon>Sordariomycetidae</taxon>
        <taxon>Ophiostomatales</taxon>
        <taxon>Ophiostomataceae</taxon>
        <taxon>Sporothrix</taxon>
    </lineage>
</organism>
<dbReference type="GeneID" id="27667225"/>
<sequence>MDTSLNPRTQSEWARTARSEGLNPETVTPFDRKYGSASVLKFAEFLNLKVLWNRRPAQDFRIGDFVHEGPMTEANRIDLRELRNVVGTVKGEDPHPSNRLKDKSAPPPNGLFTTFHYFTHLVMRSQSRDHQASPKISRPRRNAPRIMPDNIITDLEKLHLGDTPRALDLRTSPRTPATQLGPGNEDFGTPFVGEVPPRTEYEATVNMGLITMLCAIRLHCSSLKDGHWLPDPKPFDLRDPTTRDSPAILQARVDGYLSKKGQFDTAFAIVEVKPYSRTLKRKKIEWQEAAQMAAWVSQTTGNRMGTLASPENVRRRFMISQDCEEIYITIAEYDKTYQDYISGPQIDPNTHNIRAVMQGHHPMSPTPMAPRNKGNGGIIQGGYGVDNRPSGLSHSPFSGTAPNTPVRPVYKDPPRFQLPTAASARGSTQSGRNTAQALRQSTSDVRKHDPSKSYVYPNPGFLTMTTYGPFLIGSGKDMEFLCRIIVALSMEVLSNPDPTRSL</sequence>
<protein>
    <submittedName>
        <fullName evidence="2">Uncharacterized protein</fullName>
    </submittedName>
</protein>
<dbReference type="Proteomes" id="UP000033710">
    <property type="component" value="Unassembled WGS sequence"/>
</dbReference>
<dbReference type="OrthoDB" id="4583057at2759"/>
<dbReference type="AlphaFoldDB" id="A0A0F2LWZ4"/>
<evidence type="ECO:0000313" key="3">
    <source>
        <dbReference type="Proteomes" id="UP000033710"/>
    </source>
</evidence>